<dbReference type="SUPFAM" id="SSF57959">
    <property type="entry name" value="Leucine zipper domain"/>
    <property type="match status" value="1"/>
</dbReference>
<dbReference type="EMBL" id="JAULSR010000002">
    <property type="protein sequence ID" value="KAK0629557.1"/>
    <property type="molecule type" value="Genomic_DNA"/>
</dbReference>
<dbReference type="AlphaFoldDB" id="A0AA40C8X5"/>
<dbReference type="InterPro" id="IPR046347">
    <property type="entry name" value="bZIP_sf"/>
</dbReference>
<feature type="region of interest" description="Disordered" evidence="2">
    <location>
        <begin position="266"/>
        <end position="289"/>
    </location>
</feature>
<gene>
    <name evidence="3" type="ORF">B0T17DRAFT_653174</name>
</gene>
<evidence type="ECO:0000256" key="2">
    <source>
        <dbReference type="SAM" id="MobiDB-lite"/>
    </source>
</evidence>
<dbReference type="Gene3D" id="1.20.5.170">
    <property type="match status" value="1"/>
</dbReference>
<evidence type="ECO:0008006" key="5">
    <source>
        <dbReference type="Google" id="ProtNLM"/>
    </source>
</evidence>
<dbReference type="CDD" id="cd14688">
    <property type="entry name" value="bZIP_YAP"/>
    <property type="match status" value="1"/>
</dbReference>
<name>A0AA40C8X5_9PEZI</name>
<protein>
    <recommendedName>
        <fullName evidence="5">BZIP domain-containing protein</fullName>
    </recommendedName>
</protein>
<feature type="coiled-coil region" evidence="1">
    <location>
        <begin position="30"/>
        <end position="57"/>
    </location>
</feature>
<dbReference type="GO" id="GO:0003700">
    <property type="term" value="F:DNA-binding transcription factor activity"/>
    <property type="evidence" value="ECO:0007669"/>
    <property type="project" value="InterPro"/>
</dbReference>
<dbReference type="Proteomes" id="UP001174934">
    <property type="component" value="Unassembled WGS sequence"/>
</dbReference>
<organism evidence="3 4">
    <name type="scientific">Bombardia bombarda</name>
    <dbReference type="NCBI Taxonomy" id="252184"/>
    <lineage>
        <taxon>Eukaryota</taxon>
        <taxon>Fungi</taxon>
        <taxon>Dikarya</taxon>
        <taxon>Ascomycota</taxon>
        <taxon>Pezizomycotina</taxon>
        <taxon>Sordariomycetes</taxon>
        <taxon>Sordariomycetidae</taxon>
        <taxon>Sordariales</taxon>
        <taxon>Lasiosphaeriaceae</taxon>
        <taxon>Bombardia</taxon>
    </lineage>
</organism>
<evidence type="ECO:0000313" key="4">
    <source>
        <dbReference type="Proteomes" id="UP001174934"/>
    </source>
</evidence>
<comment type="caution">
    <text evidence="3">The sequence shown here is derived from an EMBL/GenBank/DDBJ whole genome shotgun (WGS) entry which is preliminary data.</text>
</comment>
<feature type="region of interest" description="Disordered" evidence="2">
    <location>
        <begin position="90"/>
        <end position="138"/>
    </location>
</feature>
<feature type="compositionally biased region" description="Acidic residues" evidence="2">
    <location>
        <begin position="101"/>
        <end position="117"/>
    </location>
</feature>
<feature type="compositionally biased region" description="Low complexity" evidence="2">
    <location>
        <begin position="182"/>
        <end position="204"/>
    </location>
</feature>
<evidence type="ECO:0000313" key="3">
    <source>
        <dbReference type="EMBL" id="KAK0629557.1"/>
    </source>
</evidence>
<keyword evidence="4" id="KW-1185">Reference proteome</keyword>
<evidence type="ECO:0000256" key="1">
    <source>
        <dbReference type="SAM" id="Coils"/>
    </source>
</evidence>
<feature type="region of interest" description="Disordered" evidence="2">
    <location>
        <begin position="1"/>
        <end position="29"/>
    </location>
</feature>
<sequence>MSSAEDQNDEITPSVAERRQRGRLAQRAFRQRQIDTIRALRAENQALKDAISDISQAVPTHLAQARGDTGDGNTSSFQTAILNALDMAGLAPPWDRNQDSANDDNDGDNDDNSEDDSNQQNNAVERYSPPANTIDPTANLDDYSITYAPYPYTNTDIQASLTAGLEQQQLLQHSFQHSFQHSSESAINATTSASTSASSGSTTSGRISPRLTYGLWIEPDRALRMVSPPRDIVPYLGDGIHTLAGALYWAGLRYGRSALQAVMSSHNNASSSSGNHHHHQLLPQIENNGRITTTTTTTTTTTASSHNDTASTVPPPLPPLQPQHKETPDLTVQRLFGNTTLRLTTPQTIHDVIDARFVWLRHGFIADDHPGRDPDASLRMFAGLVREFGAAALRAWMTPVDVEAFVRARLVAMIPGGSDGDGWMPWAEALMGRGDGEKVVGIRRLVGVMAENGVCFGDGPRWRADLVRRWVEWWIGDIEASIGFGGGGGGAGMMG</sequence>
<proteinExistence type="predicted"/>
<accession>A0AA40C8X5</accession>
<feature type="region of interest" description="Disordered" evidence="2">
    <location>
        <begin position="182"/>
        <end position="206"/>
    </location>
</feature>
<keyword evidence="1" id="KW-0175">Coiled coil</keyword>
<reference evidence="3" key="1">
    <citation type="submission" date="2023-06" db="EMBL/GenBank/DDBJ databases">
        <title>Genome-scale phylogeny and comparative genomics of the fungal order Sordariales.</title>
        <authorList>
            <consortium name="Lawrence Berkeley National Laboratory"/>
            <person name="Hensen N."/>
            <person name="Bonometti L."/>
            <person name="Westerberg I."/>
            <person name="Brannstrom I.O."/>
            <person name="Guillou S."/>
            <person name="Cros-Aarteil S."/>
            <person name="Calhoun S."/>
            <person name="Haridas S."/>
            <person name="Kuo A."/>
            <person name="Mondo S."/>
            <person name="Pangilinan J."/>
            <person name="Riley R."/>
            <person name="LaButti K."/>
            <person name="Andreopoulos B."/>
            <person name="Lipzen A."/>
            <person name="Chen C."/>
            <person name="Yanf M."/>
            <person name="Daum C."/>
            <person name="Ng V."/>
            <person name="Clum A."/>
            <person name="Steindorff A."/>
            <person name="Ohm R."/>
            <person name="Martin F."/>
            <person name="Silar P."/>
            <person name="Natvig D."/>
            <person name="Lalanne C."/>
            <person name="Gautier V."/>
            <person name="Ament-velasquez S.L."/>
            <person name="Kruys A."/>
            <person name="Hutchinson M.I."/>
            <person name="Powell A.J."/>
            <person name="Barry K."/>
            <person name="Miller A.N."/>
            <person name="Grigoriev I.V."/>
            <person name="Debuchy R."/>
            <person name="Gladieux P."/>
            <person name="Thoren M.H."/>
            <person name="Johannesson H."/>
        </authorList>
    </citation>
    <scope>NUCLEOTIDE SEQUENCE</scope>
    <source>
        <strain evidence="3">SMH3391-2</strain>
    </source>
</reference>